<dbReference type="AlphaFoldDB" id="A0A177B7L3"/>
<accession>A0A177B7L3</accession>
<organism evidence="1 2">
    <name type="scientific">Intoshia linei</name>
    <dbReference type="NCBI Taxonomy" id="1819745"/>
    <lineage>
        <taxon>Eukaryota</taxon>
        <taxon>Metazoa</taxon>
        <taxon>Spiralia</taxon>
        <taxon>Lophotrochozoa</taxon>
        <taxon>Mesozoa</taxon>
        <taxon>Orthonectida</taxon>
        <taxon>Rhopaluridae</taxon>
        <taxon>Intoshia</taxon>
    </lineage>
</organism>
<name>A0A177B7L3_9BILA</name>
<gene>
    <name evidence="1" type="ORF">A3Q56_02648</name>
</gene>
<dbReference type="Proteomes" id="UP000078046">
    <property type="component" value="Unassembled WGS sequence"/>
</dbReference>
<dbReference type="OrthoDB" id="6623113at2759"/>
<keyword evidence="2" id="KW-1185">Reference proteome</keyword>
<reference evidence="1 2" key="1">
    <citation type="submission" date="2016-04" db="EMBL/GenBank/DDBJ databases">
        <title>The genome of Intoshia linei affirms orthonectids as highly simplified spiralians.</title>
        <authorList>
            <person name="Mikhailov K.V."/>
            <person name="Slusarev G.S."/>
            <person name="Nikitin M.A."/>
            <person name="Logacheva M.D."/>
            <person name="Penin A."/>
            <person name="Aleoshin V."/>
            <person name="Panchin Y.V."/>
        </authorList>
    </citation>
    <scope>NUCLEOTIDE SEQUENCE [LARGE SCALE GENOMIC DNA]</scope>
    <source>
        <strain evidence="1">Intl2013</strain>
        <tissue evidence="1">Whole animal</tissue>
    </source>
</reference>
<evidence type="ECO:0000313" key="2">
    <source>
        <dbReference type="Proteomes" id="UP000078046"/>
    </source>
</evidence>
<protein>
    <submittedName>
        <fullName evidence="1">Uncharacterized protein</fullName>
    </submittedName>
</protein>
<proteinExistence type="predicted"/>
<comment type="caution">
    <text evidence="1">The sequence shown here is derived from an EMBL/GenBank/DDBJ whole genome shotgun (WGS) entry which is preliminary data.</text>
</comment>
<dbReference type="EMBL" id="LWCA01000261">
    <property type="protein sequence ID" value="OAF69571.1"/>
    <property type="molecule type" value="Genomic_DNA"/>
</dbReference>
<evidence type="ECO:0000313" key="1">
    <source>
        <dbReference type="EMBL" id="OAF69571.1"/>
    </source>
</evidence>
<sequence>MCKQITNLYEDSSAASEETKHKVLSTARFLHLIECENNGIHDIHTPAVCEHTTQGLSTRAYPMDNNEIEYLTYIYLPDILCGSTCYGEGTDMTEKLMKDRKRIEFNFAIGCESGYISLWEDYKSWLIFPTVMETKLNTYNIEVKRKCGCEILLEFSKVQSETNRRFMDFKLMEKEFNLLSCPFSVDVSTVPDNLQLELIVLGRNISLPFIPQSFTNPNQIRKYSVHTAKNHRKPYNNRQSLEKKIIIYYWHWNTKRLSVDDFLVPIRLVVPEKLVENLYSYALTLLKGKFTVKNLMIAAATFNSREIVIGTAVKQLERVPADELQKIVHSDWMAVYVSSFECSKTLSTLVKSEEKYRNYCDKTIFGKLLATIFFTKMLCQET</sequence>